<dbReference type="InterPro" id="IPR014710">
    <property type="entry name" value="RmlC-like_jellyroll"/>
</dbReference>
<proteinExistence type="predicted"/>
<dbReference type="PANTHER" id="PTHR36169">
    <property type="entry name" value="ETHANOLAMINE UTILIZATION PROTEIN EUTQ"/>
    <property type="match status" value="1"/>
</dbReference>
<dbReference type="InterPro" id="IPR011051">
    <property type="entry name" value="RmlC_Cupin_sf"/>
</dbReference>
<dbReference type="InterPro" id="IPR010424">
    <property type="entry name" value="EutQ"/>
</dbReference>
<dbReference type="EMBL" id="JAREJI010000003">
    <property type="protein sequence ID" value="MDE8769293.1"/>
    <property type="molecule type" value="Genomic_DNA"/>
</dbReference>
<gene>
    <name evidence="1" type="primary">eutQ</name>
    <name evidence="1" type="ORF">PZS58_07075</name>
</gene>
<protein>
    <submittedName>
        <fullName evidence="1">Ethanolamine utilization acetate kinase EutQ</fullName>
        <ecNumber evidence="1">2.7.2.1</ecNumber>
    </submittedName>
</protein>
<dbReference type="AlphaFoldDB" id="A0AAJ1JG84"/>
<sequence length="256" mass="28109">MKKLITANNIREAHAAGKKRLDVVLKESIITPEAYVVAEQLGFMICEVDALQKGATASAPTTETAKIEPNISSAERQKIREYIIAQLPEGNMTETLISQLIDRVVKERIAQIKAKVAAFKPEAEEENIDTSNTQSYHSITGKGGIKVVDSSSVKFGHFNGAGSHHVGIADLITAQDNSSMAAGFMQWENAFFPWTLNYDEVDLVLEGELHVRHQGETMIAKAGDVMFIPKGSAIEFGTPSTVRFLYVAWPANWQDC</sequence>
<dbReference type="Gene3D" id="2.60.120.10">
    <property type="entry name" value="Jelly Rolls"/>
    <property type="match status" value="1"/>
</dbReference>
<reference evidence="1 2" key="1">
    <citation type="submission" date="2023-03" db="EMBL/GenBank/DDBJ databases">
        <title>WGS of NDM-producing Providencia thailandensis from Ukrainian patients.</title>
        <authorList>
            <person name="Zabicka D."/>
            <person name="Izdebski R."/>
            <person name="Urbanowicz P."/>
            <person name="Biedrzycka M."/>
            <person name="Guzek A."/>
            <person name="Gniadkowski M."/>
        </authorList>
    </citation>
    <scope>NUCLEOTIDE SEQUENCE [LARGE SCALE GENOMIC DNA]</scope>
    <source>
        <strain evidence="1 2">8015-22</strain>
    </source>
</reference>
<organism evidence="1 2">
    <name type="scientific">Providencia stuartii</name>
    <dbReference type="NCBI Taxonomy" id="588"/>
    <lineage>
        <taxon>Bacteria</taxon>
        <taxon>Pseudomonadati</taxon>
        <taxon>Pseudomonadota</taxon>
        <taxon>Gammaproteobacteria</taxon>
        <taxon>Enterobacterales</taxon>
        <taxon>Morganellaceae</taxon>
        <taxon>Providencia</taxon>
    </lineage>
</organism>
<keyword evidence="1" id="KW-0418">Kinase</keyword>
<dbReference type="PANTHER" id="PTHR36169:SF1">
    <property type="entry name" value="ACETATE KINASE EUTQ"/>
    <property type="match status" value="1"/>
</dbReference>
<dbReference type="CDD" id="cd02228">
    <property type="entry name" value="cupin_EutQ"/>
    <property type="match status" value="1"/>
</dbReference>
<dbReference type="Pfam" id="PF06249">
    <property type="entry name" value="EutQ"/>
    <property type="match status" value="1"/>
</dbReference>
<dbReference type="NCBIfam" id="NF012001">
    <property type="entry name" value="PRK15457.1"/>
    <property type="match status" value="1"/>
</dbReference>
<evidence type="ECO:0000313" key="1">
    <source>
        <dbReference type="EMBL" id="MDE8769293.1"/>
    </source>
</evidence>
<dbReference type="GO" id="GO:0008776">
    <property type="term" value="F:acetate kinase activity"/>
    <property type="evidence" value="ECO:0007669"/>
    <property type="project" value="UniProtKB-EC"/>
</dbReference>
<name>A0AAJ1JG84_PROST</name>
<dbReference type="RefSeq" id="WP_088499004.1">
    <property type="nucleotide sequence ID" value="NZ_BRQK01000004.1"/>
</dbReference>
<accession>A0AAJ1JG84</accession>
<dbReference type="EC" id="2.7.2.1" evidence="1"/>
<evidence type="ECO:0000313" key="2">
    <source>
        <dbReference type="Proteomes" id="UP001163056"/>
    </source>
</evidence>
<dbReference type="Proteomes" id="UP001163056">
    <property type="component" value="Unassembled WGS sequence"/>
</dbReference>
<comment type="caution">
    <text evidence="1">The sequence shown here is derived from an EMBL/GenBank/DDBJ whole genome shotgun (WGS) entry which is preliminary data.</text>
</comment>
<keyword evidence="1" id="KW-0808">Transferase</keyword>
<dbReference type="SUPFAM" id="SSF51182">
    <property type="entry name" value="RmlC-like cupins"/>
    <property type="match status" value="1"/>
</dbReference>